<gene>
    <name evidence="1" type="ORF">KSP39_PZI007412</name>
</gene>
<dbReference type="InterPro" id="IPR032675">
    <property type="entry name" value="LRR_dom_sf"/>
</dbReference>
<dbReference type="EMBL" id="JBBWWQ010000005">
    <property type="protein sequence ID" value="KAK8946789.1"/>
    <property type="molecule type" value="Genomic_DNA"/>
</dbReference>
<reference evidence="1 2" key="1">
    <citation type="journal article" date="2022" name="Nat. Plants">
        <title>Genomes of leafy and leafless Platanthera orchids illuminate the evolution of mycoheterotrophy.</title>
        <authorList>
            <person name="Li M.H."/>
            <person name="Liu K.W."/>
            <person name="Li Z."/>
            <person name="Lu H.C."/>
            <person name="Ye Q.L."/>
            <person name="Zhang D."/>
            <person name="Wang J.Y."/>
            <person name="Li Y.F."/>
            <person name="Zhong Z.M."/>
            <person name="Liu X."/>
            <person name="Yu X."/>
            <person name="Liu D.K."/>
            <person name="Tu X.D."/>
            <person name="Liu B."/>
            <person name="Hao Y."/>
            <person name="Liao X.Y."/>
            <person name="Jiang Y.T."/>
            <person name="Sun W.H."/>
            <person name="Chen J."/>
            <person name="Chen Y.Q."/>
            <person name="Ai Y."/>
            <person name="Zhai J.W."/>
            <person name="Wu S.S."/>
            <person name="Zhou Z."/>
            <person name="Hsiao Y.Y."/>
            <person name="Wu W.L."/>
            <person name="Chen Y.Y."/>
            <person name="Lin Y.F."/>
            <person name="Hsu J.L."/>
            <person name="Li C.Y."/>
            <person name="Wang Z.W."/>
            <person name="Zhao X."/>
            <person name="Zhong W.Y."/>
            <person name="Ma X.K."/>
            <person name="Ma L."/>
            <person name="Huang J."/>
            <person name="Chen G.Z."/>
            <person name="Huang M.Z."/>
            <person name="Huang L."/>
            <person name="Peng D.H."/>
            <person name="Luo Y.B."/>
            <person name="Zou S.Q."/>
            <person name="Chen S.P."/>
            <person name="Lan S."/>
            <person name="Tsai W.C."/>
            <person name="Van de Peer Y."/>
            <person name="Liu Z.J."/>
        </authorList>
    </citation>
    <scope>NUCLEOTIDE SEQUENCE [LARGE SCALE GENOMIC DNA]</scope>
    <source>
        <strain evidence="1">Lor287</strain>
    </source>
</reference>
<name>A0AAP0G9M3_9ASPA</name>
<keyword evidence="2" id="KW-1185">Reference proteome</keyword>
<dbReference type="Proteomes" id="UP001418222">
    <property type="component" value="Unassembled WGS sequence"/>
</dbReference>
<organism evidence="1 2">
    <name type="scientific">Platanthera zijinensis</name>
    <dbReference type="NCBI Taxonomy" id="2320716"/>
    <lineage>
        <taxon>Eukaryota</taxon>
        <taxon>Viridiplantae</taxon>
        <taxon>Streptophyta</taxon>
        <taxon>Embryophyta</taxon>
        <taxon>Tracheophyta</taxon>
        <taxon>Spermatophyta</taxon>
        <taxon>Magnoliopsida</taxon>
        <taxon>Liliopsida</taxon>
        <taxon>Asparagales</taxon>
        <taxon>Orchidaceae</taxon>
        <taxon>Orchidoideae</taxon>
        <taxon>Orchideae</taxon>
        <taxon>Orchidinae</taxon>
        <taxon>Platanthera</taxon>
    </lineage>
</organism>
<sequence length="192" mass="21135">MGERWRRRWMWKKMRTTMEMESWCHSIEGGEHLALDDVLNATGQVEKTNYRTVYKAKLADGGNIAPRLLREPTRIWPLALSLSGSSALVSVKLLVAALAGSIPCELAAFSSFGSLNLAINFTTVPVPLDLPNFPSLYDLDLAGNLLTDSLPHPYGTSATTLFPSGSKEMPSSASCWILRPQTPHATTSLFWI</sequence>
<accession>A0AAP0G9M3</accession>
<dbReference type="Gene3D" id="3.80.10.10">
    <property type="entry name" value="Ribonuclease Inhibitor"/>
    <property type="match status" value="1"/>
</dbReference>
<dbReference type="SUPFAM" id="SSF52058">
    <property type="entry name" value="L domain-like"/>
    <property type="match status" value="1"/>
</dbReference>
<evidence type="ECO:0000313" key="1">
    <source>
        <dbReference type="EMBL" id="KAK8946789.1"/>
    </source>
</evidence>
<protein>
    <submittedName>
        <fullName evidence="1">Uncharacterized protein</fullName>
    </submittedName>
</protein>
<dbReference type="AlphaFoldDB" id="A0AAP0G9M3"/>
<evidence type="ECO:0000313" key="2">
    <source>
        <dbReference type="Proteomes" id="UP001418222"/>
    </source>
</evidence>
<comment type="caution">
    <text evidence="1">The sequence shown here is derived from an EMBL/GenBank/DDBJ whole genome shotgun (WGS) entry which is preliminary data.</text>
</comment>
<proteinExistence type="predicted"/>